<accession>A0A1I0QDW0</accession>
<keyword evidence="1 2" id="KW-0807">Transducer</keyword>
<dbReference type="EMBL" id="FOJI01000007">
    <property type="protein sequence ID" value="SEW25084.1"/>
    <property type="molecule type" value="Genomic_DNA"/>
</dbReference>
<sequence>MYHKLTDEKFLDVESSDEKLTRGISSVDKHSGGISADEKHTEGVSADVISADENLVNELCTILSGLDDSQEQLEKDAFDVINSSDTSLNLVKESIGSVEEILNIIVELNRAVEMSTEKINQLEKLSTQIEQFASVIDSIANRTNILSLNASIEAARAGEHGRGFAVVATEVRDLASQSSKSSKEITSTIGQVQDAVKETVNSMKTIFDNANQQKQKAGNVDGLLKQVIAAAYAANEVARNIENEIAYQRDITEEVKNVLRKSVHSNNVCSKSKSNRFVSKNINII</sequence>
<dbReference type="InterPro" id="IPR004089">
    <property type="entry name" value="MCPsignal_dom"/>
</dbReference>
<evidence type="ECO:0000313" key="4">
    <source>
        <dbReference type="EMBL" id="SEW25084.1"/>
    </source>
</evidence>
<dbReference type="GO" id="GO:0007165">
    <property type="term" value="P:signal transduction"/>
    <property type="evidence" value="ECO:0007669"/>
    <property type="project" value="UniProtKB-KW"/>
</dbReference>
<dbReference type="RefSeq" id="WP_092453878.1">
    <property type="nucleotide sequence ID" value="NZ_FOJI01000007.1"/>
</dbReference>
<dbReference type="OrthoDB" id="9760371at2"/>
<dbReference type="PANTHER" id="PTHR32089">
    <property type="entry name" value="METHYL-ACCEPTING CHEMOTAXIS PROTEIN MCPB"/>
    <property type="match status" value="1"/>
</dbReference>
<protein>
    <submittedName>
        <fullName evidence="4">Methyl-accepting chemotaxis protein</fullName>
    </submittedName>
</protein>
<evidence type="ECO:0000256" key="2">
    <source>
        <dbReference type="PROSITE-ProRule" id="PRU00284"/>
    </source>
</evidence>
<dbReference type="STRING" id="99656.SAMN05421659_107215"/>
<dbReference type="SUPFAM" id="SSF58104">
    <property type="entry name" value="Methyl-accepting chemotaxis protein (MCP) signaling domain"/>
    <property type="match status" value="1"/>
</dbReference>
<dbReference type="GO" id="GO:0016020">
    <property type="term" value="C:membrane"/>
    <property type="evidence" value="ECO:0007669"/>
    <property type="project" value="InterPro"/>
</dbReference>
<proteinExistence type="predicted"/>
<evidence type="ECO:0000259" key="3">
    <source>
        <dbReference type="PROSITE" id="PS50111"/>
    </source>
</evidence>
<dbReference type="PROSITE" id="PS50111">
    <property type="entry name" value="CHEMOTAXIS_TRANSDUC_2"/>
    <property type="match status" value="1"/>
</dbReference>
<dbReference type="Gene3D" id="1.10.287.950">
    <property type="entry name" value="Methyl-accepting chemotaxis protein"/>
    <property type="match status" value="1"/>
</dbReference>
<dbReference type="PANTHER" id="PTHR32089:SF112">
    <property type="entry name" value="LYSOZYME-LIKE PROTEIN-RELATED"/>
    <property type="match status" value="1"/>
</dbReference>
<feature type="domain" description="Methyl-accepting transducer" evidence="3">
    <location>
        <begin position="56"/>
        <end position="263"/>
    </location>
</feature>
<evidence type="ECO:0000313" key="5">
    <source>
        <dbReference type="Proteomes" id="UP000199701"/>
    </source>
</evidence>
<evidence type="ECO:0000256" key="1">
    <source>
        <dbReference type="ARBA" id="ARBA00023224"/>
    </source>
</evidence>
<reference evidence="4 5" key="1">
    <citation type="submission" date="2016-10" db="EMBL/GenBank/DDBJ databases">
        <authorList>
            <person name="de Groot N.N."/>
        </authorList>
    </citation>
    <scope>NUCLEOTIDE SEQUENCE [LARGE SCALE GENOMIC DNA]</scope>
    <source>
        <strain evidence="4 5">DSM 9179</strain>
    </source>
</reference>
<organism evidence="4 5">
    <name type="scientific">[Clostridium] fimetarium</name>
    <dbReference type="NCBI Taxonomy" id="99656"/>
    <lineage>
        <taxon>Bacteria</taxon>
        <taxon>Bacillati</taxon>
        <taxon>Bacillota</taxon>
        <taxon>Clostridia</taxon>
        <taxon>Lachnospirales</taxon>
        <taxon>Lachnospiraceae</taxon>
    </lineage>
</organism>
<dbReference type="SMART" id="SM00283">
    <property type="entry name" value="MA"/>
    <property type="match status" value="1"/>
</dbReference>
<keyword evidence="5" id="KW-1185">Reference proteome</keyword>
<dbReference type="AlphaFoldDB" id="A0A1I0QDW0"/>
<gene>
    <name evidence="4" type="ORF">SAMN05421659_107215</name>
</gene>
<dbReference type="Pfam" id="PF00015">
    <property type="entry name" value="MCPsignal"/>
    <property type="match status" value="1"/>
</dbReference>
<name>A0A1I0QDW0_9FIRM</name>
<dbReference type="Proteomes" id="UP000199701">
    <property type="component" value="Unassembled WGS sequence"/>
</dbReference>